<proteinExistence type="predicted"/>
<accession>A0A291GGG0</accession>
<dbReference type="KEGG" id="ceh:CEW89_17810"/>
<gene>
    <name evidence="1" type="ORF">CEW89_17810</name>
</gene>
<dbReference type="Proteomes" id="UP000217935">
    <property type="component" value="Chromosome"/>
</dbReference>
<sequence>MPETEDRQGILLIPALPGIKATGEGLLDLLRYTPDAASYAFLSARDHQLRAHVLELLSA</sequence>
<name>A0A291GGG0_9RHOB</name>
<dbReference type="AlphaFoldDB" id="A0A291GGG0"/>
<dbReference type="EMBL" id="CP022196">
    <property type="protein sequence ID" value="ATG49267.1"/>
    <property type="molecule type" value="Genomic_DNA"/>
</dbReference>
<reference evidence="1 2" key="1">
    <citation type="submission" date="2017-06" db="EMBL/GenBank/DDBJ databases">
        <title>Celeribacter sp. TSPH2 complete genome sequence.</title>
        <authorList>
            <person name="Woo J.-H."/>
            <person name="Kim H.-S."/>
        </authorList>
    </citation>
    <scope>NUCLEOTIDE SEQUENCE [LARGE SCALE GENOMIC DNA]</scope>
    <source>
        <strain evidence="1 2">TSPH2</strain>
    </source>
</reference>
<evidence type="ECO:0000313" key="1">
    <source>
        <dbReference type="EMBL" id="ATG49267.1"/>
    </source>
</evidence>
<evidence type="ECO:0000313" key="2">
    <source>
        <dbReference type="Proteomes" id="UP000217935"/>
    </source>
</evidence>
<keyword evidence="2" id="KW-1185">Reference proteome</keyword>
<organism evidence="1 2">
    <name type="scientific">Celeribacter ethanolicus</name>
    <dbReference type="NCBI Taxonomy" id="1758178"/>
    <lineage>
        <taxon>Bacteria</taxon>
        <taxon>Pseudomonadati</taxon>
        <taxon>Pseudomonadota</taxon>
        <taxon>Alphaproteobacteria</taxon>
        <taxon>Rhodobacterales</taxon>
        <taxon>Roseobacteraceae</taxon>
        <taxon>Celeribacter</taxon>
    </lineage>
</organism>
<protein>
    <submittedName>
        <fullName evidence="1">Uncharacterized protein</fullName>
    </submittedName>
</protein>